<organism evidence="6 7">
    <name type="scientific">Kwoniella heveanensis BCC8398</name>
    <dbReference type="NCBI Taxonomy" id="1296120"/>
    <lineage>
        <taxon>Eukaryota</taxon>
        <taxon>Fungi</taxon>
        <taxon>Dikarya</taxon>
        <taxon>Basidiomycota</taxon>
        <taxon>Agaricomycotina</taxon>
        <taxon>Tremellomycetes</taxon>
        <taxon>Tremellales</taxon>
        <taxon>Cryptococcaceae</taxon>
        <taxon>Kwoniella</taxon>
    </lineage>
</organism>
<evidence type="ECO:0000256" key="1">
    <source>
        <dbReference type="ARBA" id="ARBA00022593"/>
    </source>
</evidence>
<dbReference type="PANTHER" id="PTHR12652">
    <property type="entry name" value="PEROXISOMAL BIOGENESIS FACTOR 11"/>
    <property type="match status" value="1"/>
</dbReference>
<dbReference type="STRING" id="1296120.A0A1B9GKL6"/>
<feature type="compositionally biased region" description="Low complexity" evidence="5">
    <location>
        <begin position="13"/>
        <end position="27"/>
    </location>
</feature>
<evidence type="ECO:0000313" key="6">
    <source>
        <dbReference type="EMBL" id="OCF31528.1"/>
    </source>
</evidence>
<evidence type="ECO:0000313" key="7">
    <source>
        <dbReference type="Proteomes" id="UP000092666"/>
    </source>
</evidence>
<keyword evidence="3" id="KW-0576">Peroxisome</keyword>
<dbReference type="AlphaFoldDB" id="A0A1B9GKL6"/>
<reference evidence="7" key="2">
    <citation type="submission" date="2013-12" db="EMBL/GenBank/DDBJ databases">
        <title>Evolution of pathogenesis and genome organization in the Tremellales.</title>
        <authorList>
            <person name="Cuomo C."/>
            <person name="Litvintseva A."/>
            <person name="Heitman J."/>
            <person name="Chen Y."/>
            <person name="Sun S."/>
            <person name="Springer D."/>
            <person name="Dromer F."/>
            <person name="Young S."/>
            <person name="Zeng Q."/>
            <person name="Chapman S."/>
            <person name="Gujja S."/>
            <person name="Saif S."/>
            <person name="Birren B."/>
        </authorList>
    </citation>
    <scope>NUCLEOTIDE SEQUENCE [LARGE SCALE GENOMIC DNA]</scope>
    <source>
        <strain evidence="7">BCC8398</strain>
    </source>
</reference>
<evidence type="ECO:0000256" key="4">
    <source>
        <dbReference type="ARBA" id="ARBA00046271"/>
    </source>
</evidence>
<feature type="compositionally biased region" description="Low complexity" evidence="5">
    <location>
        <begin position="272"/>
        <end position="283"/>
    </location>
</feature>
<protein>
    <recommendedName>
        <fullName evidence="8">Peroxin-11C</fullName>
    </recommendedName>
</protein>
<feature type="region of interest" description="Disordered" evidence="5">
    <location>
        <begin position="1"/>
        <end position="27"/>
    </location>
</feature>
<dbReference type="OrthoDB" id="10005898at2759"/>
<evidence type="ECO:0000256" key="5">
    <source>
        <dbReference type="SAM" id="MobiDB-lite"/>
    </source>
</evidence>
<comment type="subcellular location">
    <subcellularLocation>
        <location evidence="4">Peroxisome membrane</location>
    </subcellularLocation>
</comment>
<evidence type="ECO:0000256" key="3">
    <source>
        <dbReference type="ARBA" id="ARBA00023140"/>
    </source>
</evidence>
<dbReference type="GO" id="GO:0016559">
    <property type="term" value="P:peroxisome fission"/>
    <property type="evidence" value="ECO:0007669"/>
    <property type="project" value="InterPro"/>
</dbReference>
<feature type="compositionally biased region" description="Polar residues" evidence="5">
    <location>
        <begin position="255"/>
        <end position="264"/>
    </location>
</feature>
<proteinExistence type="predicted"/>
<keyword evidence="7" id="KW-1185">Reference proteome</keyword>
<sequence>MSEPTTTSKEAPKPASAPSSRSPPSLSTRSRVLLARLTKLTSTLPGLDASLMLFQYSSPLVIALLLRLATLKSRYNLLRGKRGVVAGAGAGAGIKGGFGLVQLAEGWGTAALSVSEARVIMRAFGLLPILQWLLAIHPSPLKSLRSFLLSAVTSPSAFLNHPSEKTLPTLQILSLLAYYPLEHITWLSRKGVVPLSVQRTGLAELWSVRFWALYVLLEIFKLRGTYLSLLSRTKALKQSKPAVSIKEAEGYELPPSSSSPGQNQDQEKNALGSSGSTGAGSTSADAVAVRETLKKDWEAWKTAVTINSGYAPLTLHWSTIGGLWTNPLITGTFGSLAAFGSLTNAWRATAP</sequence>
<keyword evidence="2" id="KW-0472">Membrane</keyword>
<gene>
    <name evidence="6" type="ORF">I316_06727</name>
</gene>
<dbReference type="Proteomes" id="UP000092666">
    <property type="component" value="Unassembled WGS sequence"/>
</dbReference>
<feature type="region of interest" description="Disordered" evidence="5">
    <location>
        <begin position="250"/>
        <end position="283"/>
    </location>
</feature>
<reference evidence="6 7" key="1">
    <citation type="submission" date="2013-07" db="EMBL/GenBank/DDBJ databases">
        <title>The Genome Sequence of Cryptococcus heveanensis BCC8398.</title>
        <authorList>
            <consortium name="The Broad Institute Genome Sequencing Platform"/>
            <person name="Cuomo C."/>
            <person name="Litvintseva A."/>
            <person name="Chen Y."/>
            <person name="Heitman J."/>
            <person name="Sun S."/>
            <person name="Springer D."/>
            <person name="Dromer F."/>
            <person name="Young S.K."/>
            <person name="Zeng Q."/>
            <person name="Gargeya S."/>
            <person name="Fitzgerald M."/>
            <person name="Abouelleil A."/>
            <person name="Alvarado L."/>
            <person name="Berlin A.M."/>
            <person name="Chapman S.B."/>
            <person name="Dewar J."/>
            <person name="Goldberg J."/>
            <person name="Griggs A."/>
            <person name="Gujja S."/>
            <person name="Hansen M."/>
            <person name="Howarth C."/>
            <person name="Imamovic A."/>
            <person name="Larimer J."/>
            <person name="McCowan C."/>
            <person name="Murphy C."/>
            <person name="Pearson M."/>
            <person name="Priest M."/>
            <person name="Roberts A."/>
            <person name="Saif S."/>
            <person name="Shea T."/>
            <person name="Sykes S."/>
            <person name="Wortman J."/>
            <person name="Nusbaum C."/>
            <person name="Birren B."/>
        </authorList>
    </citation>
    <scope>NUCLEOTIDE SEQUENCE [LARGE SCALE GENOMIC DNA]</scope>
    <source>
        <strain evidence="6 7">BCC8398</strain>
    </source>
</reference>
<dbReference type="GO" id="GO:0005778">
    <property type="term" value="C:peroxisomal membrane"/>
    <property type="evidence" value="ECO:0007669"/>
    <property type="project" value="UniProtKB-SubCell"/>
</dbReference>
<dbReference type="Pfam" id="PF05648">
    <property type="entry name" value="PEX11"/>
    <property type="match status" value="1"/>
</dbReference>
<keyword evidence="1" id="KW-0962">Peroxisome biogenesis</keyword>
<evidence type="ECO:0000256" key="2">
    <source>
        <dbReference type="ARBA" id="ARBA00023136"/>
    </source>
</evidence>
<dbReference type="PANTHER" id="PTHR12652:SF25">
    <property type="entry name" value="MICROBODY (PEROXISOME) PROLIFERATION PROTEIN PEROXIN 11C (EUROFUNG)"/>
    <property type="match status" value="1"/>
</dbReference>
<accession>A0A1B9GKL6</accession>
<evidence type="ECO:0008006" key="8">
    <source>
        <dbReference type="Google" id="ProtNLM"/>
    </source>
</evidence>
<name>A0A1B9GKL6_9TREE</name>
<dbReference type="InterPro" id="IPR008733">
    <property type="entry name" value="PEX11"/>
</dbReference>
<dbReference type="EMBL" id="KV700133">
    <property type="protein sequence ID" value="OCF31528.1"/>
    <property type="molecule type" value="Genomic_DNA"/>
</dbReference>